<feature type="transmembrane region" description="Helical" evidence="1">
    <location>
        <begin position="111"/>
        <end position="134"/>
    </location>
</feature>
<proteinExistence type="predicted"/>
<feature type="transmembrane region" description="Helical" evidence="1">
    <location>
        <begin position="40"/>
        <end position="66"/>
    </location>
</feature>
<name>A0ABV8LG62_9ACTN</name>
<dbReference type="RefSeq" id="WP_253760139.1">
    <property type="nucleotide sequence ID" value="NZ_JAMZDZ010000001.1"/>
</dbReference>
<keyword evidence="3" id="KW-1185">Reference proteome</keyword>
<accession>A0ABV8LG62</accession>
<protein>
    <recommendedName>
        <fullName evidence="4">DUF2178 domain-containing protein</fullName>
    </recommendedName>
</protein>
<sequence length="142" mass="15276">MPYEEKRAWIMGVVSAVAYAVYVAVVLGRSAGSSLTEVPYAGLMLATIGAAIATTILVSIVAGIFSPRTRDRVDERDREIGYLGDRIGQSFIVVGGLAAMLLALAKADYFWIANVIYLGFFLSATVGSAAKVFAYHKAFQTW</sequence>
<evidence type="ECO:0000313" key="2">
    <source>
        <dbReference type="EMBL" id="MFC4129902.1"/>
    </source>
</evidence>
<dbReference type="EMBL" id="JBHSAY010000003">
    <property type="protein sequence ID" value="MFC4129902.1"/>
    <property type="molecule type" value="Genomic_DNA"/>
</dbReference>
<keyword evidence="1" id="KW-0812">Transmembrane</keyword>
<keyword evidence="1" id="KW-1133">Transmembrane helix</keyword>
<keyword evidence="1" id="KW-0472">Membrane</keyword>
<feature type="transmembrane region" description="Helical" evidence="1">
    <location>
        <begin position="7"/>
        <end position="28"/>
    </location>
</feature>
<comment type="caution">
    <text evidence="2">The sequence shown here is derived from an EMBL/GenBank/DDBJ whole genome shotgun (WGS) entry which is preliminary data.</text>
</comment>
<gene>
    <name evidence="2" type="ORF">ACFOZ4_04720</name>
</gene>
<evidence type="ECO:0008006" key="4">
    <source>
        <dbReference type="Google" id="ProtNLM"/>
    </source>
</evidence>
<evidence type="ECO:0000313" key="3">
    <source>
        <dbReference type="Proteomes" id="UP001595816"/>
    </source>
</evidence>
<feature type="transmembrane region" description="Helical" evidence="1">
    <location>
        <begin position="87"/>
        <end position="105"/>
    </location>
</feature>
<reference evidence="3" key="1">
    <citation type="journal article" date="2019" name="Int. J. Syst. Evol. Microbiol.">
        <title>The Global Catalogue of Microorganisms (GCM) 10K type strain sequencing project: providing services to taxonomists for standard genome sequencing and annotation.</title>
        <authorList>
            <consortium name="The Broad Institute Genomics Platform"/>
            <consortium name="The Broad Institute Genome Sequencing Center for Infectious Disease"/>
            <person name="Wu L."/>
            <person name="Ma J."/>
        </authorList>
    </citation>
    <scope>NUCLEOTIDE SEQUENCE [LARGE SCALE GENOMIC DNA]</scope>
    <source>
        <strain evidence="3">CGMCC 4.7289</strain>
    </source>
</reference>
<dbReference type="Proteomes" id="UP001595816">
    <property type="component" value="Unassembled WGS sequence"/>
</dbReference>
<organism evidence="2 3">
    <name type="scientific">Hamadaea flava</name>
    <dbReference type="NCBI Taxonomy" id="1742688"/>
    <lineage>
        <taxon>Bacteria</taxon>
        <taxon>Bacillati</taxon>
        <taxon>Actinomycetota</taxon>
        <taxon>Actinomycetes</taxon>
        <taxon>Micromonosporales</taxon>
        <taxon>Micromonosporaceae</taxon>
        <taxon>Hamadaea</taxon>
    </lineage>
</organism>
<evidence type="ECO:0000256" key="1">
    <source>
        <dbReference type="SAM" id="Phobius"/>
    </source>
</evidence>